<reference evidence="1 2" key="1">
    <citation type="journal article" date="2023" name="BMC Biol.">
        <title>The compact genome of the sponge Oopsacas minuta (Hexactinellida) is lacking key metazoan core genes.</title>
        <authorList>
            <person name="Santini S."/>
            <person name="Schenkelaars Q."/>
            <person name="Jourda C."/>
            <person name="Duchesne M."/>
            <person name="Belahbib H."/>
            <person name="Rocher C."/>
            <person name="Selva M."/>
            <person name="Riesgo A."/>
            <person name="Vervoort M."/>
            <person name="Leys S.P."/>
            <person name="Kodjabachian L."/>
            <person name="Le Bivic A."/>
            <person name="Borchiellini C."/>
            <person name="Claverie J.M."/>
            <person name="Renard E."/>
        </authorList>
    </citation>
    <scope>NUCLEOTIDE SEQUENCE [LARGE SCALE GENOMIC DNA]</scope>
    <source>
        <strain evidence="1">SPO-2</strain>
    </source>
</reference>
<organism evidence="1 2">
    <name type="scientific">Oopsacas minuta</name>
    <dbReference type="NCBI Taxonomy" id="111878"/>
    <lineage>
        <taxon>Eukaryota</taxon>
        <taxon>Metazoa</taxon>
        <taxon>Porifera</taxon>
        <taxon>Hexactinellida</taxon>
        <taxon>Hexasterophora</taxon>
        <taxon>Lyssacinosida</taxon>
        <taxon>Leucopsacidae</taxon>
        <taxon>Oopsacas</taxon>
    </lineage>
</organism>
<proteinExistence type="predicted"/>
<dbReference type="Proteomes" id="UP001165289">
    <property type="component" value="Unassembled WGS sequence"/>
</dbReference>
<keyword evidence="2" id="KW-1185">Reference proteome</keyword>
<dbReference type="EMBL" id="JAKMXF010000009">
    <property type="protein sequence ID" value="KAI6661714.1"/>
    <property type="molecule type" value="Genomic_DNA"/>
</dbReference>
<dbReference type="AlphaFoldDB" id="A0AAV7KR17"/>
<sequence length="283" mass="33135">MQFPTITQLYSFNAHFEVEIWGINQRNGLLLLYGFTQPNHQQMFAHHGVFGQPLPANKVYSIKIFTVDGYHVTSLATKQINSVKCAKFTEYLILFRNGLDELVLFNDFHFEIKHRNKIIDLIDCDEDGNIYTNCEEKDSISFYTQDLEIKRKITFNNFGKGKPNSLAMNNEIMVILTSRKNAPLIENLYQIHMYSLSTLEHIETVTLIANWHYEDSEMYIDKQNNIIIINKSGITLYFDKGEFRHYQIEKDQEGKCVFLVRDSQIIRIMEGGELRIYNFSNNT</sequence>
<accession>A0AAV7KR17</accession>
<protein>
    <submittedName>
        <fullName evidence="1">Uncharacterized protein</fullName>
    </submittedName>
</protein>
<evidence type="ECO:0000313" key="1">
    <source>
        <dbReference type="EMBL" id="KAI6661714.1"/>
    </source>
</evidence>
<dbReference type="SUPFAM" id="SSF101898">
    <property type="entry name" value="NHL repeat"/>
    <property type="match status" value="1"/>
</dbReference>
<comment type="caution">
    <text evidence="1">The sequence shown here is derived from an EMBL/GenBank/DDBJ whole genome shotgun (WGS) entry which is preliminary data.</text>
</comment>
<name>A0AAV7KR17_9METZ</name>
<evidence type="ECO:0000313" key="2">
    <source>
        <dbReference type="Proteomes" id="UP001165289"/>
    </source>
</evidence>
<gene>
    <name evidence="1" type="ORF">LOD99_9901</name>
</gene>